<dbReference type="AlphaFoldDB" id="A0A3M8C2X5"/>
<dbReference type="CDD" id="cd04333">
    <property type="entry name" value="ProX_deacylase"/>
    <property type="match status" value="1"/>
</dbReference>
<gene>
    <name evidence="2" type="ORF">EDM58_23460</name>
</gene>
<dbReference type="Gene3D" id="3.90.960.10">
    <property type="entry name" value="YbaK/aminoacyl-tRNA synthetase-associated domain"/>
    <property type="match status" value="1"/>
</dbReference>
<dbReference type="GO" id="GO:0002161">
    <property type="term" value="F:aminoacyl-tRNA deacylase activity"/>
    <property type="evidence" value="ECO:0007669"/>
    <property type="project" value="InterPro"/>
</dbReference>
<evidence type="ECO:0000259" key="1">
    <source>
        <dbReference type="Pfam" id="PF04073"/>
    </source>
</evidence>
<dbReference type="EMBL" id="RHHT01000072">
    <property type="protein sequence ID" value="RNB70029.1"/>
    <property type="molecule type" value="Genomic_DNA"/>
</dbReference>
<dbReference type="RefSeq" id="WP_122915476.1">
    <property type="nucleotide sequence ID" value="NZ_RHHT01000072.1"/>
</dbReference>
<evidence type="ECO:0000313" key="3">
    <source>
        <dbReference type="Proteomes" id="UP000281915"/>
    </source>
</evidence>
<feature type="domain" description="YbaK/aminoacyl-tRNA synthetase-associated" evidence="1">
    <location>
        <begin position="33"/>
        <end position="147"/>
    </location>
</feature>
<dbReference type="InterPro" id="IPR036754">
    <property type="entry name" value="YbaK/aa-tRNA-synt-asso_dom_sf"/>
</dbReference>
<reference evidence="2 3" key="1">
    <citation type="submission" date="2018-10" db="EMBL/GenBank/DDBJ databases">
        <title>Phylogenomics of Brevibacillus.</title>
        <authorList>
            <person name="Dunlap C."/>
        </authorList>
    </citation>
    <scope>NUCLEOTIDE SEQUENCE [LARGE SCALE GENOMIC DNA]</scope>
    <source>
        <strain evidence="2 3">JCM 15085</strain>
    </source>
</reference>
<evidence type="ECO:0000313" key="2">
    <source>
        <dbReference type="EMBL" id="RNB70029.1"/>
    </source>
</evidence>
<dbReference type="Proteomes" id="UP000281915">
    <property type="component" value="Unassembled WGS sequence"/>
</dbReference>
<sequence length="158" mass="17204">MIPLKESAQRFQDLLQEMGYSNQVVELPDSAWTAQEAADAIGCEVAQIAKSIIFRLTSSDKPLLVVASGINRVNEKHIASLFQDSLGKADADYVREKTGYVIGGVAPIGHKEAITTILDEDLLQYSFIWAAAGHPKAVFKLTPDQLVAMTQGQVMSIK</sequence>
<dbReference type="PANTHER" id="PTHR30411:SF1">
    <property type="entry name" value="CYTOPLASMIC PROTEIN"/>
    <property type="match status" value="1"/>
</dbReference>
<proteinExistence type="predicted"/>
<accession>A0A3M8C2X5</accession>
<name>A0A3M8C2X5_9BACL</name>
<dbReference type="Pfam" id="PF04073">
    <property type="entry name" value="tRNA_edit"/>
    <property type="match status" value="1"/>
</dbReference>
<protein>
    <submittedName>
        <fullName evidence="2">YbaK/EbsC family protein</fullName>
    </submittedName>
</protein>
<dbReference type="SUPFAM" id="SSF55826">
    <property type="entry name" value="YbaK/ProRS associated domain"/>
    <property type="match status" value="1"/>
</dbReference>
<dbReference type="PANTHER" id="PTHR30411">
    <property type="entry name" value="CYTOPLASMIC PROTEIN"/>
    <property type="match status" value="1"/>
</dbReference>
<comment type="caution">
    <text evidence="2">The sequence shown here is derived from an EMBL/GenBank/DDBJ whole genome shotgun (WGS) entry which is preliminary data.</text>
</comment>
<dbReference type="InterPro" id="IPR007214">
    <property type="entry name" value="YbaK/aa-tRNA-synth-assoc-dom"/>
</dbReference>
<organism evidence="2 3">
    <name type="scientific">Brevibacillus panacihumi</name>
    <dbReference type="NCBI Taxonomy" id="497735"/>
    <lineage>
        <taxon>Bacteria</taxon>
        <taxon>Bacillati</taxon>
        <taxon>Bacillota</taxon>
        <taxon>Bacilli</taxon>
        <taxon>Bacillales</taxon>
        <taxon>Paenibacillaceae</taxon>
        <taxon>Brevibacillus</taxon>
    </lineage>
</organism>